<keyword evidence="5" id="KW-1185">Reference proteome</keyword>
<organism evidence="4 5">
    <name type="scientific">Ramlibacter alkalitolerans</name>
    <dbReference type="NCBI Taxonomy" id="2039631"/>
    <lineage>
        <taxon>Bacteria</taxon>
        <taxon>Pseudomonadati</taxon>
        <taxon>Pseudomonadota</taxon>
        <taxon>Betaproteobacteria</taxon>
        <taxon>Burkholderiales</taxon>
        <taxon>Comamonadaceae</taxon>
        <taxon>Ramlibacter</taxon>
    </lineage>
</organism>
<comment type="caution">
    <text evidence="4">The sequence shown here is derived from an EMBL/GenBank/DDBJ whole genome shotgun (WGS) entry which is preliminary data.</text>
</comment>
<dbReference type="EMBL" id="JAEQND010000002">
    <property type="protein sequence ID" value="MBL0424506.1"/>
    <property type="molecule type" value="Genomic_DNA"/>
</dbReference>
<keyword evidence="2 3" id="KW-0378">Hydrolase</keyword>
<dbReference type="EC" id="3.5.1.44" evidence="3"/>
<evidence type="ECO:0000256" key="3">
    <source>
        <dbReference type="HAMAP-Rule" id="MF_01440"/>
    </source>
</evidence>
<protein>
    <recommendedName>
        <fullName evidence="3">Probable chemoreceptor glutamine deamidase CheD</fullName>
        <ecNumber evidence="3">3.5.1.44</ecNumber>
    </recommendedName>
</protein>
<dbReference type="Gene3D" id="3.30.1330.200">
    <property type="match status" value="1"/>
</dbReference>
<proteinExistence type="inferred from homology"/>
<sequence length="202" mass="22581">MNNDGDGEPLRYFDREFRIDTVKILPGQYLAARGGAVTTVLGSCVSTCLWDPVERIGGMNHFMLPGDTAHPDSPWAASARFGVYAMEVLINEMIHLGADRRRMVAKVFGGARLLAGFDRLDVGAKNCEFVLEFLRVEGIRVLAKDLLDVCPRKVHFFVDSGKVQVKRLALTPSETVQRREREYLSRLDARSGGEIEIFKPPK</sequence>
<comment type="catalytic activity">
    <reaction evidence="3">
        <text>L-glutaminyl-[protein] + H2O = L-glutamyl-[protein] + NH4(+)</text>
        <dbReference type="Rhea" id="RHEA:16441"/>
        <dbReference type="Rhea" id="RHEA-COMP:10207"/>
        <dbReference type="Rhea" id="RHEA-COMP:10208"/>
        <dbReference type="ChEBI" id="CHEBI:15377"/>
        <dbReference type="ChEBI" id="CHEBI:28938"/>
        <dbReference type="ChEBI" id="CHEBI:29973"/>
        <dbReference type="ChEBI" id="CHEBI:30011"/>
        <dbReference type="EC" id="3.5.1.44"/>
    </reaction>
</comment>
<dbReference type="SUPFAM" id="SSF64438">
    <property type="entry name" value="CNF1/YfiH-like putative cysteine hydrolases"/>
    <property type="match status" value="1"/>
</dbReference>
<dbReference type="HAMAP" id="MF_01440">
    <property type="entry name" value="CheD"/>
    <property type="match status" value="1"/>
</dbReference>
<dbReference type="Pfam" id="PF03975">
    <property type="entry name" value="CheD"/>
    <property type="match status" value="1"/>
</dbReference>
<reference evidence="4 5" key="1">
    <citation type="journal article" date="2017" name="Int. J. Syst. Evol. Microbiol.">
        <title>Ramlibacter alkalitolerans sp. nov., alkali-tolerant bacterium isolated from soil of ginseng.</title>
        <authorList>
            <person name="Lee D.H."/>
            <person name="Cha C.J."/>
        </authorList>
    </citation>
    <scope>NUCLEOTIDE SEQUENCE [LARGE SCALE GENOMIC DNA]</scope>
    <source>
        <strain evidence="4 5">KACC 19305</strain>
    </source>
</reference>
<comment type="function">
    <text evidence="3">Probably deamidates glutamine residues to glutamate on methyl-accepting chemotaxis receptors (MCPs), playing an important role in chemotaxis.</text>
</comment>
<accession>A0ABS1JK72</accession>
<evidence type="ECO:0000256" key="2">
    <source>
        <dbReference type="ARBA" id="ARBA00022801"/>
    </source>
</evidence>
<dbReference type="NCBIfam" id="NF010013">
    <property type="entry name" value="PRK13487.1"/>
    <property type="match status" value="1"/>
</dbReference>
<dbReference type="InterPro" id="IPR005659">
    <property type="entry name" value="Chemorcpt_Glu_NH3ase_CheD"/>
</dbReference>
<evidence type="ECO:0000313" key="5">
    <source>
        <dbReference type="Proteomes" id="UP000622707"/>
    </source>
</evidence>
<comment type="similarity">
    <text evidence="3">Belongs to the CheD family.</text>
</comment>
<dbReference type="InterPro" id="IPR038592">
    <property type="entry name" value="CheD-like_sf"/>
</dbReference>
<name>A0ABS1JK72_9BURK</name>
<dbReference type="CDD" id="cd16352">
    <property type="entry name" value="CheD"/>
    <property type="match status" value="1"/>
</dbReference>
<dbReference type="InterPro" id="IPR011324">
    <property type="entry name" value="Cytotoxic_necrot_fac-like_cat"/>
</dbReference>
<evidence type="ECO:0000313" key="4">
    <source>
        <dbReference type="EMBL" id="MBL0424506.1"/>
    </source>
</evidence>
<dbReference type="Proteomes" id="UP000622707">
    <property type="component" value="Unassembled WGS sequence"/>
</dbReference>
<dbReference type="PANTHER" id="PTHR35147:SF2">
    <property type="entry name" value="CHEMORECEPTOR GLUTAMINE DEAMIDASE CHED-RELATED"/>
    <property type="match status" value="1"/>
</dbReference>
<keyword evidence="1 3" id="KW-0145">Chemotaxis</keyword>
<gene>
    <name evidence="3 4" type="primary">cheD</name>
    <name evidence="4" type="ORF">JI746_05225</name>
</gene>
<evidence type="ECO:0000256" key="1">
    <source>
        <dbReference type="ARBA" id="ARBA00022500"/>
    </source>
</evidence>
<dbReference type="PANTHER" id="PTHR35147">
    <property type="entry name" value="CHEMORECEPTOR GLUTAMINE DEAMIDASE CHED-RELATED"/>
    <property type="match status" value="1"/>
</dbReference>